<keyword evidence="8" id="KW-0175">Coiled coil</keyword>
<evidence type="ECO:0000259" key="9">
    <source>
        <dbReference type="PROSITE" id="PS51101"/>
    </source>
</evidence>
<protein>
    <submittedName>
        <fullName evidence="10">PTS mannose/fructose/sorbose transporter subunit IIB</fullName>
    </submittedName>
</protein>
<dbReference type="SUPFAM" id="SSF52728">
    <property type="entry name" value="PTS IIb component"/>
    <property type="match status" value="1"/>
</dbReference>
<evidence type="ECO:0000256" key="2">
    <source>
        <dbReference type="ARBA" id="ARBA00022448"/>
    </source>
</evidence>
<dbReference type="PROSITE" id="PS51101">
    <property type="entry name" value="PTS_EIIB_TYPE_4"/>
    <property type="match status" value="1"/>
</dbReference>
<dbReference type="OrthoDB" id="9788818at2"/>
<dbReference type="InterPro" id="IPR004720">
    <property type="entry name" value="PTS_IIB_sorbose-sp"/>
</dbReference>
<dbReference type="EMBL" id="WKPJ01000008">
    <property type="protein sequence ID" value="MSA89158.1"/>
    <property type="molecule type" value="Genomic_DNA"/>
</dbReference>
<dbReference type="Proteomes" id="UP000480929">
    <property type="component" value="Unassembled WGS sequence"/>
</dbReference>
<evidence type="ECO:0000313" key="11">
    <source>
        <dbReference type="EMBL" id="MSC32840.1"/>
    </source>
</evidence>
<organism evidence="10 12">
    <name type="scientific">Holdemania massiliensis</name>
    <dbReference type="NCBI Taxonomy" id="1468449"/>
    <lineage>
        <taxon>Bacteria</taxon>
        <taxon>Bacillati</taxon>
        <taxon>Bacillota</taxon>
        <taxon>Erysipelotrichia</taxon>
        <taxon>Erysipelotrichales</taxon>
        <taxon>Erysipelotrichaceae</taxon>
        <taxon>Holdemania</taxon>
    </lineage>
</organism>
<gene>
    <name evidence="11" type="ORF">GKD88_06880</name>
    <name evidence="10" type="ORF">GKE08_07445</name>
</gene>
<comment type="caution">
    <text evidence="10">The sequence shown here is derived from an EMBL/GenBank/DDBJ whole genome shotgun (WGS) entry which is preliminary data.</text>
</comment>
<dbReference type="GO" id="GO:0008982">
    <property type="term" value="F:protein-N(PI)-phosphohistidine-sugar phosphotransferase activity"/>
    <property type="evidence" value="ECO:0007669"/>
    <property type="project" value="InterPro"/>
</dbReference>
<sequence>MQKVLISEIHQNREEETRMIRLLRIDERLIHGQVATTWTRQLGVNAIVVANDEAADNELVTMTLRMAAPPGIRVAVKNLRGAVNLLNDKRIADMKILIVADKPKDALELVRQVPGIPSVNIGNFGRVGDRHQRRSLTENFSASEEELEQLREMAELVRCEVQVLPTLPKRDLKQFL</sequence>
<proteinExistence type="predicted"/>
<evidence type="ECO:0000313" key="13">
    <source>
        <dbReference type="Proteomes" id="UP000480929"/>
    </source>
</evidence>
<dbReference type="InterPro" id="IPR036667">
    <property type="entry name" value="PTS_IIB_sorbose-sp_sf"/>
</dbReference>
<feature type="domain" description="PTS EIIB type-4" evidence="9">
    <location>
        <begin position="16"/>
        <end position="176"/>
    </location>
</feature>
<dbReference type="Pfam" id="PF03830">
    <property type="entry name" value="PTSIIB_sorb"/>
    <property type="match status" value="1"/>
</dbReference>
<evidence type="ECO:0000256" key="1">
    <source>
        <dbReference type="ARBA" id="ARBA00004496"/>
    </source>
</evidence>
<keyword evidence="4" id="KW-0762">Sugar transport</keyword>
<dbReference type="Gene3D" id="3.40.35.10">
    <property type="entry name" value="Phosphotransferase system, sorbose subfamily IIB component"/>
    <property type="match status" value="1"/>
</dbReference>
<keyword evidence="3" id="KW-0963">Cytoplasm</keyword>
<dbReference type="AlphaFoldDB" id="A0A6N7S6L9"/>
<dbReference type="GO" id="GO:0009401">
    <property type="term" value="P:phosphoenolpyruvate-dependent sugar phosphotransferase system"/>
    <property type="evidence" value="ECO:0007669"/>
    <property type="project" value="UniProtKB-KW"/>
</dbReference>
<evidence type="ECO:0000256" key="4">
    <source>
        <dbReference type="ARBA" id="ARBA00022597"/>
    </source>
</evidence>
<evidence type="ECO:0000256" key="7">
    <source>
        <dbReference type="ARBA" id="ARBA00022777"/>
    </source>
</evidence>
<evidence type="ECO:0000256" key="3">
    <source>
        <dbReference type="ARBA" id="ARBA00022490"/>
    </source>
</evidence>
<keyword evidence="7" id="KW-0418">Kinase</keyword>
<evidence type="ECO:0000256" key="6">
    <source>
        <dbReference type="ARBA" id="ARBA00022683"/>
    </source>
</evidence>
<keyword evidence="13" id="KW-1185">Reference proteome</keyword>
<dbReference type="GO" id="GO:0005737">
    <property type="term" value="C:cytoplasm"/>
    <property type="evidence" value="ECO:0007669"/>
    <property type="project" value="UniProtKB-SubCell"/>
</dbReference>
<evidence type="ECO:0000313" key="12">
    <source>
        <dbReference type="Proteomes" id="UP000433575"/>
    </source>
</evidence>
<accession>A0A6N7S6L9</accession>
<dbReference type="Proteomes" id="UP000433575">
    <property type="component" value="Unassembled WGS sequence"/>
</dbReference>
<keyword evidence="5" id="KW-0808">Transferase</keyword>
<comment type="subcellular location">
    <subcellularLocation>
        <location evidence="1">Cytoplasm</location>
    </subcellularLocation>
</comment>
<keyword evidence="2" id="KW-0813">Transport</keyword>
<dbReference type="GO" id="GO:0016301">
    <property type="term" value="F:kinase activity"/>
    <property type="evidence" value="ECO:0007669"/>
    <property type="project" value="UniProtKB-KW"/>
</dbReference>
<reference evidence="12 13" key="1">
    <citation type="journal article" date="2019" name="Nat. Med.">
        <title>A library of human gut bacterial isolates paired with longitudinal multiomics data enables mechanistic microbiome research.</title>
        <authorList>
            <person name="Poyet M."/>
            <person name="Groussin M."/>
            <person name="Gibbons S.M."/>
            <person name="Avila-Pacheco J."/>
            <person name="Jiang X."/>
            <person name="Kearney S.M."/>
            <person name="Perrotta A.R."/>
            <person name="Berdy B."/>
            <person name="Zhao S."/>
            <person name="Lieberman T.D."/>
            <person name="Swanson P.K."/>
            <person name="Smith M."/>
            <person name="Roesemann S."/>
            <person name="Alexander J.E."/>
            <person name="Rich S.A."/>
            <person name="Livny J."/>
            <person name="Vlamakis H."/>
            <person name="Clish C."/>
            <person name="Bullock K."/>
            <person name="Deik A."/>
            <person name="Scott J."/>
            <person name="Pierce K.A."/>
            <person name="Xavier R.J."/>
            <person name="Alm E.J."/>
        </authorList>
    </citation>
    <scope>NUCLEOTIDE SEQUENCE [LARGE SCALE GENOMIC DNA]</scope>
    <source>
        <strain evidence="10 12">BIOML-A4</strain>
        <strain evidence="11 13">BIOML-A5</strain>
    </source>
</reference>
<feature type="coiled-coil region" evidence="8">
    <location>
        <begin position="133"/>
        <end position="160"/>
    </location>
</feature>
<keyword evidence="6" id="KW-0598">Phosphotransferase system</keyword>
<dbReference type="EMBL" id="WKPI01000009">
    <property type="protein sequence ID" value="MSC32840.1"/>
    <property type="molecule type" value="Genomic_DNA"/>
</dbReference>
<name>A0A6N7S6L9_9FIRM</name>
<evidence type="ECO:0000256" key="8">
    <source>
        <dbReference type="SAM" id="Coils"/>
    </source>
</evidence>
<evidence type="ECO:0000313" key="10">
    <source>
        <dbReference type="EMBL" id="MSA89158.1"/>
    </source>
</evidence>
<evidence type="ECO:0000256" key="5">
    <source>
        <dbReference type="ARBA" id="ARBA00022679"/>
    </source>
</evidence>